<evidence type="ECO:0000313" key="1">
    <source>
        <dbReference type="EMBL" id="KAF8670847.1"/>
    </source>
</evidence>
<dbReference type="EMBL" id="JACEFO010002248">
    <property type="protein sequence ID" value="KAF8670847.1"/>
    <property type="molecule type" value="Genomic_DNA"/>
</dbReference>
<organism evidence="1 2">
    <name type="scientific">Digitaria exilis</name>
    <dbReference type="NCBI Taxonomy" id="1010633"/>
    <lineage>
        <taxon>Eukaryota</taxon>
        <taxon>Viridiplantae</taxon>
        <taxon>Streptophyta</taxon>
        <taxon>Embryophyta</taxon>
        <taxon>Tracheophyta</taxon>
        <taxon>Spermatophyta</taxon>
        <taxon>Magnoliopsida</taxon>
        <taxon>Liliopsida</taxon>
        <taxon>Poales</taxon>
        <taxon>Poaceae</taxon>
        <taxon>PACMAD clade</taxon>
        <taxon>Panicoideae</taxon>
        <taxon>Panicodae</taxon>
        <taxon>Paniceae</taxon>
        <taxon>Anthephorinae</taxon>
        <taxon>Digitaria</taxon>
    </lineage>
</organism>
<dbReference type="AlphaFoldDB" id="A0A835ARP3"/>
<name>A0A835ARP3_9POAL</name>
<gene>
    <name evidence="1" type="ORF">HU200_050111</name>
</gene>
<sequence length="55" mass="5797">MVKDAIVAPPKVTLLVTPQGTSVGPIATFATPNAPPRFVRSIGRTLPDPMILETL</sequence>
<accession>A0A835ARP3</accession>
<evidence type="ECO:0000313" key="2">
    <source>
        <dbReference type="Proteomes" id="UP000636709"/>
    </source>
</evidence>
<proteinExistence type="predicted"/>
<protein>
    <submittedName>
        <fullName evidence="1">Uncharacterized protein</fullName>
    </submittedName>
</protein>
<comment type="caution">
    <text evidence="1">The sequence shown here is derived from an EMBL/GenBank/DDBJ whole genome shotgun (WGS) entry which is preliminary data.</text>
</comment>
<reference evidence="1" key="1">
    <citation type="submission" date="2020-07" db="EMBL/GenBank/DDBJ databases">
        <title>Genome sequence and genetic diversity analysis of an under-domesticated orphan crop, white fonio (Digitaria exilis).</title>
        <authorList>
            <person name="Bennetzen J.L."/>
            <person name="Chen S."/>
            <person name="Ma X."/>
            <person name="Wang X."/>
            <person name="Yssel A.E.J."/>
            <person name="Chaluvadi S.R."/>
            <person name="Johnson M."/>
            <person name="Gangashetty P."/>
            <person name="Hamidou F."/>
            <person name="Sanogo M.D."/>
            <person name="Zwaenepoel A."/>
            <person name="Wallace J."/>
            <person name="Van De Peer Y."/>
            <person name="Van Deynze A."/>
        </authorList>
    </citation>
    <scope>NUCLEOTIDE SEQUENCE</scope>
    <source>
        <tissue evidence="1">Leaves</tissue>
    </source>
</reference>
<keyword evidence="2" id="KW-1185">Reference proteome</keyword>
<dbReference type="Proteomes" id="UP000636709">
    <property type="component" value="Unassembled WGS sequence"/>
</dbReference>